<dbReference type="GO" id="GO:0046872">
    <property type="term" value="F:metal ion binding"/>
    <property type="evidence" value="ECO:0007669"/>
    <property type="project" value="UniProtKB-KW"/>
</dbReference>
<feature type="binding site" evidence="5">
    <location>
        <position position="131"/>
    </location>
    <ligand>
        <name>Mg(2+)</name>
        <dbReference type="ChEBI" id="CHEBI:18420"/>
    </ligand>
</feature>
<dbReference type="AlphaFoldDB" id="A0A0F5ISM5"/>
<dbReference type="PATRIC" id="fig|1203610.3.peg.4877"/>
<dbReference type="RefSeq" id="WP_028727339.1">
    <property type="nucleotide sequence ID" value="NZ_AUAE01000013.1"/>
</dbReference>
<evidence type="ECO:0000313" key="6">
    <source>
        <dbReference type="EMBL" id="KKB48320.1"/>
    </source>
</evidence>
<keyword evidence="5" id="KW-0460">Magnesium</keyword>
<dbReference type="InterPro" id="IPR036704">
    <property type="entry name" value="RraA/RraA-like_sf"/>
</dbReference>
<dbReference type="HOGENOM" id="CLU_072626_3_0_10"/>
<proteinExistence type="predicted"/>
<protein>
    <recommendedName>
        <fullName evidence="2">Putative 4-hydroxy-4-methyl-2-oxoglutarate aldolase</fullName>
    </recommendedName>
    <alternativeName>
        <fullName evidence="3">Regulator of ribonuclease activity homolog</fullName>
    </alternativeName>
    <alternativeName>
        <fullName evidence="4">RraA-like protein</fullName>
    </alternativeName>
</protein>
<comment type="caution">
    <text evidence="6">The sequence shown here is derived from an EMBL/GenBank/DDBJ whole genome shotgun (WGS) entry which is preliminary data.</text>
</comment>
<accession>A0A0F5ISM5</accession>
<feature type="binding site" evidence="5">
    <location>
        <position position="130"/>
    </location>
    <ligand>
        <name>substrate</name>
    </ligand>
</feature>
<feature type="binding site" evidence="5">
    <location>
        <begin position="108"/>
        <end position="111"/>
    </location>
    <ligand>
        <name>substrate</name>
    </ligand>
</feature>
<evidence type="ECO:0000256" key="4">
    <source>
        <dbReference type="ARBA" id="ARBA00030169"/>
    </source>
</evidence>
<dbReference type="Proteomes" id="UP000033035">
    <property type="component" value="Unassembled WGS sequence"/>
</dbReference>
<evidence type="ECO:0000256" key="2">
    <source>
        <dbReference type="ARBA" id="ARBA00016549"/>
    </source>
</evidence>
<keyword evidence="5" id="KW-0479">Metal-binding</keyword>
<keyword evidence="7" id="KW-1185">Reference proteome</keyword>
<reference evidence="6 7" key="1">
    <citation type="submission" date="2013-04" db="EMBL/GenBank/DDBJ databases">
        <title>The Genome Sequence of Parabacteroides gordonii DSM 23371.</title>
        <authorList>
            <consortium name="The Broad Institute Genomics Platform"/>
            <person name="Earl A."/>
            <person name="Ward D."/>
            <person name="Feldgarden M."/>
            <person name="Gevers D."/>
            <person name="Martens E."/>
            <person name="Sakamoto M."/>
            <person name="Benno Y."/>
            <person name="Suzuki N."/>
            <person name="Matsunaga N."/>
            <person name="Koshihara K."/>
            <person name="Seki M."/>
            <person name="Komiya H."/>
            <person name="Walker B."/>
            <person name="Young S."/>
            <person name="Zeng Q."/>
            <person name="Gargeya S."/>
            <person name="Fitzgerald M."/>
            <person name="Haas B."/>
            <person name="Abouelleil A."/>
            <person name="Allen A.W."/>
            <person name="Alvarado L."/>
            <person name="Arachchi H.M."/>
            <person name="Berlin A.M."/>
            <person name="Chapman S.B."/>
            <person name="Gainer-Dewar J."/>
            <person name="Goldberg J."/>
            <person name="Griggs A."/>
            <person name="Gujja S."/>
            <person name="Hansen M."/>
            <person name="Howarth C."/>
            <person name="Imamovic A."/>
            <person name="Ireland A."/>
            <person name="Larimer J."/>
            <person name="McCowan C."/>
            <person name="Murphy C."/>
            <person name="Pearson M."/>
            <person name="Poon T.W."/>
            <person name="Priest M."/>
            <person name="Roberts A."/>
            <person name="Saif S."/>
            <person name="Shea T."/>
            <person name="Sisk P."/>
            <person name="Sykes S."/>
            <person name="Wortman J."/>
            <person name="Nusbaum C."/>
            <person name="Birren B."/>
        </authorList>
    </citation>
    <scope>NUCLEOTIDE SEQUENCE [LARGE SCALE GENOMIC DNA]</scope>
    <source>
        <strain evidence="6 7">MS-1</strain>
    </source>
</reference>
<dbReference type="InterPro" id="IPR005493">
    <property type="entry name" value="RraA/RraA-like"/>
</dbReference>
<dbReference type="PANTHER" id="PTHR33254">
    <property type="entry name" value="4-HYDROXY-4-METHYL-2-OXOGLUTARATE ALDOLASE 3-RELATED"/>
    <property type="match status" value="1"/>
</dbReference>
<comment type="cofactor">
    <cofactor evidence="1">
        <name>a divalent metal cation</name>
        <dbReference type="ChEBI" id="CHEBI:60240"/>
    </cofactor>
</comment>
<gene>
    <name evidence="6" type="ORF">HMPREF1536_04784</name>
</gene>
<evidence type="ECO:0000256" key="5">
    <source>
        <dbReference type="PIRSR" id="PIRSR605493-1"/>
    </source>
</evidence>
<dbReference type="PANTHER" id="PTHR33254:SF4">
    <property type="entry name" value="4-HYDROXY-4-METHYL-2-OXOGLUTARATE ALDOLASE 3-RELATED"/>
    <property type="match status" value="1"/>
</dbReference>
<organism evidence="6 7">
    <name type="scientific">Parabacteroides gordonii MS-1 = DSM 23371</name>
    <dbReference type="NCBI Taxonomy" id="1203610"/>
    <lineage>
        <taxon>Bacteria</taxon>
        <taxon>Pseudomonadati</taxon>
        <taxon>Bacteroidota</taxon>
        <taxon>Bacteroidia</taxon>
        <taxon>Bacteroidales</taxon>
        <taxon>Tannerellaceae</taxon>
        <taxon>Parabacteroides</taxon>
    </lineage>
</organism>
<dbReference type="Gene3D" id="3.50.30.40">
    <property type="entry name" value="Ribonuclease E inhibitor RraA/RraA-like"/>
    <property type="match status" value="1"/>
</dbReference>
<dbReference type="CDD" id="cd16841">
    <property type="entry name" value="RraA_family"/>
    <property type="match status" value="1"/>
</dbReference>
<evidence type="ECO:0000256" key="3">
    <source>
        <dbReference type="ARBA" id="ARBA00029596"/>
    </source>
</evidence>
<name>A0A0F5ISM5_9BACT</name>
<dbReference type="Pfam" id="PF03737">
    <property type="entry name" value="RraA-like"/>
    <property type="match status" value="1"/>
</dbReference>
<dbReference type="SUPFAM" id="SSF89562">
    <property type="entry name" value="RraA-like"/>
    <property type="match status" value="1"/>
</dbReference>
<dbReference type="EMBL" id="AQHW01000027">
    <property type="protein sequence ID" value="KKB48320.1"/>
    <property type="molecule type" value="Genomic_DNA"/>
</dbReference>
<dbReference type="STRING" id="1203610.HMPREF1536_04784"/>
<sequence length="230" mass="25669">MKEWKDDKALFSLIKEELYTAVIGDIMDKMGYTRQFLPPQIRPLRDNMLVAGRAMTVLEADVLDHGKECGQNPLLKRSFGLMLEALDDLKENEVYVCSGSSPAYALWGELMSARAMQCKAAGAVVNGYSRDTKGILALDFPCFSYGPYAQDQAPRGKVIDFRVPIEMDGVRINDGDILVGDIDGVCVVPRSIEEEVFTRALEKARGERMVLKKIQEGMKARDAFDQFGIM</sequence>
<comment type="cofactor">
    <cofactor evidence="5">
        <name>Mg(2+)</name>
        <dbReference type="ChEBI" id="CHEBI:18420"/>
    </cofactor>
</comment>
<evidence type="ECO:0000256" key="1">
    <source>
        <dbReference type="ARBA" id="ARBA00001968"/>
    </source>
</evidence>
<evidence type="ECO:0000313" key="7">
    <source>
        <dbReference type="Proteomes" id="UP000033035"/>
    </source>
</evidence>